<dbReference type="SUPFAM" id="SSF52047">
    <property type="entry name" value="RNI-like"/>
    <property type="match status" value="1"/>
</dbReference>
<reference evidence="3" key="2">
    <citation type="submission" date="2020-06" db="EMBL/GenBank/DDBJ databases">
        <title>Helianthus annuus Genome sequencing and assembly Release 2.</title>
        <authorList>
            <person name="Gouzy J."/>
            <person name="Langlade N."/>
            <person name="Munos S."/>
        </authorList>
    </citation>
    <scope>NUCLEOTIDE SEQUENCE</scope>
    <source>
        <tissue evidence="3">Leaves</tissue>
    </source>
</reference>
<dbReference type="InterPro" id="IPR001810">
    <property type="entry name" value="F-box_dom"/>
</dbReference>
<dbReference type="InterPro" id="IPR032675">
    <property type="entry name" value="LRR_dom_sf"/>
</dbReference>
<feature type="domain" description="F-box" evidence="1">
    <location>
        <begin position="9"/>
        <end position="47"/>
    </location>
</feature>
<dbReference type="InterPro" id="IPR036047">
    <property type="entry name" value="F-box-like_dom_sf"/>
</dbReference>
<name>A0A9K3DPJ3_HELAN</name>
<accession>A0A9K3DPJ3</accession>
<dbReference type="Gramene" id="mRNA:HanXRQr2_Chr16g0728471">
    <property type="protein sequence ID" value="mRNA:HanXRQr2_Chr16g0728471"/>
    <property type="gene ID" value="HanXRQr2_Chr16g0728471"/>
</dbReference>
<dbReference type="Gene3D" id="3.80.10.10">
    <property type="entry name" value="Ribonuclease Inhibitor"/>
    <property type="match status" value="1"/>
</dbReference>
<evidence type="ECO:0000313" key="3">
    <source>
        <dbReference type="EMBL" id="KAF5758374.1"/>
    </source>
</evidence>
<dbReference type="Proteomes" id="UP000215914">
    <property type="component" value="Unassembled WGS sequence"/>
</dbReference>
<dbReference type="PANTHER" id="PTHR31639:SF315">
    <property type="entry name" value="LEUCINE-RICH REPEAT DOMAIN SUPERFAMILY, F-BOX-LIKE DOMAIN SUPERFAMILY"/>
    <property type="match status" value="1"/>
</dbReference>
<organism evidence="3 4">
    <name type="scientific">Helianthus annuus</name>
    <name type="common">Common sunflower</name>
    <dbReference type="NCBI Taxonomy" id="4232"/>
    <lineage>
        <taxon>Eukaryota</taxon>
        <taxon>Viridiplantae</taxon>
        <taxon>Streptophyta</taxon>
        <taxon>Embryophyta</taxon>
        <taxon>Tracheophyta</taxon>
        <taxon>Spermatophyta</taxon>
        <taxon>Magnoliopsida</taxon>
        <taxon>eudicotyledons</taxon>
        <taxon>Gunneridae</taxon>
        <taxon>Pentapetalae</taxon>
        <taxon>asterids</taxon>
        <taxon>campanulids</taxon>
        <taxon>Asterales</taxon>
        <taxon>Asteraceae</taxon>
        <taxon>Asteroideae</taxon>
        <taxon>Heliantheae alliance</taxon>
        <taxon>Heliantheae</taxon>
        <taxon>Helianthus</taxon>
    </lineage>
</organism>
<evidence type="ECO:0000313" key="4">
    <source>
        <dbReference type="Proteomes" id="UP000215914"/>
    </source>
</evidence>
<keyword evidence="4" id="KW-1185">Reference proteome</keyword>
<dbReference type="AlphaFoldDB" id="A0A9K3DPJ3"/>
<dbReference type="EMBL" id="MNCJ02000331">
    <property type="protein sequence ID" value="KAF5758374.1"/>
    <property type="molecule type" value="Genomic_DNA"/>
</dbReference>
<gene>
    <name evidence="3" type="ORF">HanXRQr2_Chr16g0728471</name>
</gene>
<sequence length="284" mass="32588">MYKAERMSLDRLPEPVLETILCCLLTEDAARTSILSREWRYKWTTIPNLEFNLIDMDMHDLHQVLLRRQGPIHELTLSVGSYWRDDYSLFEFNQIILLLLRNHTDTIKKLRLDAWGGLWNELPISVFALHHLTDLSLCGPFVIDLPSMFNGLGSLGRLELSYVEISTQTLRRLLSNCPSLTSLSLYIGYSDDKCTINDLLKCLPVIEHLTISSDGCKCEWLVLDSDPQELPISLIHLKVLRLERMSFVEDSGSAFLLALIKCSPNLERIYLEVNDTTISCILFV</sequence>
<dbReference type="InterPro" id="IPR055411">
    <property type="entry name" value="LRR_FXL15/At3g58940/PEG3-like"/>
</dbReference>
<dbReference type="Pfam" id="PF00646">
    <property type="entry name" value="F-box"/>
    <property type="match status" value="1"/>
</dbReference>
<dbReference type="PANTHER" id="PTHR31639">
    <property type="entry name" value="F-BOX PROTEIN-LIKE"/>
    <property type="match status" value="1"/>
</dbReference>
<dbReference type="Pfam" id="PF24758">
    <property type="entry name" value="LRR_At5g56370"/>
    <property type="match status" value="1"/>
</dbReference>
<protein>
    <submittedName>
        <fullName evidence="3">F-box domain, leucine-rich repeat domain superfamily, F-box-like domain superfamily</fullName>
    </submittedName>
</protein>
<feature type="domain" description="F-box/LRR-repeat protein 15/At3g58940/PEG3-like LRR" evidence="2">
    <location>
        <begin position="120"/>
        <end position="186"/>
    </location>
</feature>
<evidence type="ECO:0000259" key="2">
    <source>
        <dbReference type="Pfam" id="PF24758"/>
    </source>
</evidence>
<reference evidence="3" key="1">
    <citation type="journal article" date="2017" name="Nature">
        <title>The sunflower genome provides insights into oil metabolism, flowering and Asterid evolution.</title>
        <authorList>
            <person name="Badouin H."/>
            <person name="Gouzy J."/>
            <person name="Grassa C.J."/>
            <person name="Murat F."/>
            <person name="Staton S.E."/>
            <person name="Cottret L."/>
            <person name="Lelandais-Briere C."/>
            <person name="Owens G.L."/>
            <person name="Carrere S."/>
            <person name="Mayjonade B."/>
            <person name="Legrand L."/>
            <person name="Gill N."/>
            <person name="Kane N.C."/>
            <person name="Bowers J.E."/>
            <person name="Hubner S."/>
            <person name="Bellec A."/>
            <person name="Berard A."/>
            <person name="Berges H."/>
            <person name="Blanchet N."/>
            <person name="Boniface M.C."/>
            <person name="Brunel D."/>
            <person name="Catrice O."/>
            <person name="Chaidir N."/>
            <person name="Claudel C."/>
            <person name="Donnadieu C."/>
            <person name="Faraut T."/>
            <person name="Fievet G."/>
            <person name="Helmstetter N."/>
            <person name="King M."/>
            <person name="Knapp S.J."/>
            <person name="Lai Z."/>
            <person name="Le Paslier M.C."/>
            <person name="Lippi Y."/>
            <person name="Lorenzon L."/>
            <person name="Mandel J.R."/>
            <person name="Marage G."/>
            <person name="Marchand G."/>
            <person name="Marquand E."/>
            <person name="Bret-Mestries E."/>
            <person name="Morien E."/>
            <person name="Nambeesan S."/>
            <person name="Nguyen T."/>
            <person name="Pegot-Espagnet P."/>
            <person name="Pouilly N."/>
            <person name="Raftis F."/>
            <person name="Sallet E."/>
            <person name="Schiex T."/>
            <person name="Thomas J."/>
            <person name="Vandecasteele C."/>
            <person name="Vares D."/>
            <person name="Vear F."/>
            <person name="Vautrin S."/>
            <person name="Crespi M."/>
            <person name="Mangin B."/>
            <person name="Burke J.M."/>
            <person name="Salse J."/>
            <person name="Munos S."/>
            <person name="Vincourt P."/>
            <person name="Rieseberg L.H."/>
            <person name="Langlade N.B."/>
        </authorList>
    </citation>
    <scope>NUCLEOTIDE SEQUENCE</scope>
    <source>
        <tissue evidence="3">Leaves</tissue>
    </source>
</reference>
<comment type="caution">
    <text evidence="3">The sequence shown here is derived from an EMBL/GenBank/DDBJ whole genome shotgun (WGS) entry which is preliminary data.</text>
</comment>
<proteinExistence type="predicted"/>
<evidence type="ECO:0000259" key="1">
    <source>
        <dbReference type="Pfam" id="PF00646"/>
    </source>
</evidence>
<dbReference type="SUPFAM" id="SSF81383">
    <property type="entry name" value="F-box domain"/>
    <property type="match status" value="1"/>
</dbReference>